<organism evidence="3 5">
    <name type="scientific">Jannaschia seohaensis</name>
    <dbReference type="NCBI Taxonomy" id="475081"/>
    <lineage>
        <taxon>Bacteria</taxon>
        <taxon>Pseudomonadati</taxon>
        <taxon>Pseudomonadota</taxon>
        <taxon>Alphaproteobacteria</taxon>
        <taxon>Rhodobacterales</taxon>
        <taxon>Roseobacteraceae</taxon>
        <taxon>Jannaschia</taxon>
    </lineage>
</organism>
<name>A0A2Y9A1Y5_9RHOB</name>
<evidence type="ECO:0000313" key="4">
    <source>
        <dbReference type="Proteomes" id="UP000245839"/>
    </source>
</evidence>
<dbReference type="InterPro" id="IPR003848">
    <property type="entry name" value="DUF218"/>
</dbReference>
<evidence type="ECO:0000313" key="2">
    <source>
        <dbReference type="EMBL" id="PWJ22126.1"/>
    </source>
</evidence>
<dbReference type="PANTHER" id="PTHR30336">
    <property type="entry name" value="INNER MEMBRANE PROTEIN, PROBABLE PERMEASE"/>
    <property type="match status" value="1"/>
</dbReference>
<evidence type="ECO:0000313" key="3">
    <source>
        <dbReference type="EMBL" id="SSA38404.1"/>
    </source>
</evidence>
<reference evidence="3 5" key="1">
    <citation type="submission" date="2016-10" db="EMBL/GenBank/DDBJ databases">
        <authorList>
            <person name="Cai Z."/>
        </authorList>
    </citation>
    <scope>NUCLEOTIDE SEQUENCE [LARGE SCALE GENOMIC DNA]</scope>
    <source>
        <strain evidence="3 5">DSM 25227</strain>
    </source>
</reference>
<dbReference type="GO" id="GO:0005886">
    <property type="term" value="C:plasma membrane"/>
    <property type="evidence" value="ECO:0007669"/>
    <property type="project" value="TreeGrafter"/>
</dbReference>
<dbReference type="EMBL" id="QGDJ01000001">
    <property type="protein sequence ID" value="PWJ22126.1"/>
    <property type="molecule type" value="Genomic_DNA"/>
</dbReference>
<keyword evidence="4" id="KW-1185">Reference proteome</keyword>
<dbReference type="AlphaFoldDB" id="A0A2Y9A1Y5"/>
<dbReference type="InterPro" id="IPR014729">
    <property type="entry name" value="Rossmann-like_a/b/a_fold"/>
</dbReference>
<proteinExistence type="predicted"/>
<dbReference type="InterPro" id="IPR051599">
    <property type="entry name" value="Cell_Envelope_Assoc"/>
</dbReference>
<dbReference type="CDD" id="cd06259">
    <property type="entry name" value="YdcF-like"/>
    <property type="match status" value="1"/>
</dbReference>
<protein>
    <submittedName>
        <fullName evidence="3">DUF218 domain-containing protein</fullName>
    </submittedName>
</protein>
<evidence type="ECO:0000313" key="5">
    <source>
        <dbReference type="Proteomes" id="UP000251571"/>
    </source>
</evidence>
<dbReference type="EMBL" id="UETC01000001">
    <property type="protein sequence ID" value="SSA38404.1"/>
    <property type="molecule type" value="Genomic_DNA"/>
</dbReference>
<dbReference type="Proteomes" id="UP000251571">
    <property type="component" value="Unassembled WGS sequence"/>
</dbReference>
<feature type="domain" description="DUF218" evidence="1">
    <location>
        <begin position="2"/>
        <end position="137"/>
    </location>
</feature>
<dbReference type="Pfam" id="PF02698">
    <property type="entry name" value="DUF218"/>
    <property type="match status" value="1"/>
</dbReference>
<dbReference type="PANTHER" id="PTHR30336:SF20">
    <property type="entry name" value="DUF218 DOMAIN-CONTAINING PROTEIN"/>
    <property type="match status" value="1"/>
</dbReference>
<evidence type="ECO:0000259" key="1">
    <source>
        <dbReference type="Pfam" id="PF02698"/>
    </source>
</evidence>
<sequence length="163" mass="17437">MLGAAVWPGGRPSPTLHLRVEHAVVLWREGRVQAICVAGGRGRHGPPEGEVGVALARAMGVPGAALLAETASRSTVENLAFAAPMLAGREIVLVSNRWHLPRARLAARLLGLRVSADGPVGRLSWPRTLRAALRETVATPWTGWRAWRARLTRPPGGSARRGH</sequence>
<dbReference type="Gene3D" id="3.40.50.620">
    <property type="entry name" value="HUPs"/>
    <property type="match status" value="1"/>
</dbReference>
<gene>
    <name evidence="2" type="ORF">BCF38_101535</name>
    <name evidence="3" type="ORF">SAMN05421539_101535</name>
</gene>
<dbReference type="Proteomes" id="UP000245839">
    <property type="component" value="Unassembled WGS sequence"/>
</dbReference>
<reference evidence="2 4" key="2">
    <citation type="submission" date="2018-03" db="EMBL/GenBank/DDBJ databases">
        <title>Genomic Encyclopedia of Archaeal and Bacterial Type Strains, Phase II (KMG-II): from individual species to whole genera.</title>
        <authorList>
            <person name="Goeker M."/>
        </authorList>
    </citation>
    <scope>NUCLEOTIDE SEQUENCE [LARGE SCALE GENOMIC DNA]</scope>
    <source>
        <strain evidence="2 4">DSM 25227</strain>
    </source>
</reference>
<accession>A0A2Y9A1Y5</accession>